<evidence type="ECO:0000313" key="2">
    <source>
        <dbReference type="Proteomes" id="UP001059893"/>
    </source>
</evidence>
<gene>
    <name evidence="1" type="ORF">MCOR33_004369</name>
</gene>
<dbReference type="EMBL" id="JABSND010000063">
    <property type="protein sequence ID" value="KAI6299779.1"/>
    <property type="molecule type" value="Genomic_DNA"/>
</dbReference>
<name>A0ABQ8NNI6_PYRGI</name>
<reference evidence="1" key="1">
    <citation type="submission" date="2021-01" db="EMBL/GenBank/DDBJ databases">
        <title>Deciphering the adaptive evolutionary patterns associated with biogeogrpahic diversity in the finger millet blast pathogen Magnaporthe oryzae in Eastern Africa.</title>
        <authorList>
            <person name="Onyema G."/>
            <person name="Shittu T.A."/>
            <person name="Dodsworth S."/>
            <person name="Devilliers S."/>
            <person name="Muthumeenakshi S."/>
            <person name="Sreenivasaprasad S."/>
        </authorList>
    </citation>
    <scope>NUCLEOTIDE SEQUENCE</scope>
    <source>
        <strain evidence="1">D15/s37</strain>
    </source>
</reference>
<organism evidence="1 2">
    <name type="scientific">Pyricularia grisea</name>
    <name type="common">Crabgrass-specific blast fungus</name>
    <name type="synonym">Magnaporthe grisea</name>
    <dbReference type="NCBI Taxonomy" id="148305"/>
    <lineage>
        <taxon>Eukaryota</taxon>
        <taxon>Fungi</taxon>
        <taxon>Dikarya</taxon>
        <taxon>Ascomycota</taxon>
        <taxon>Pezizomycotina</taxon>
        <taxon>Sordariomycetes</taxon>
        <taxon>Sordariomycetidae</taxon>
        <taxon>Magnaporthales</taxon>
        <taxon>Pyriculariaceae</taxon>
        <taxon>Pyricularia</taxon>
    </lineage>
</organism>
<dbReference type="Proteomes" id="UP001059893">
    <property type="component" value="Unassembled WGS sequence"/>
</dbReference>
<accession>A0ABQ8NNI6</accession>
<proteinExistence type="predicted"/>
<comment type="caution">
    <text evidence="1">The sequence shown here is derived from an EMBL/GenBank/DDBJ whole genome shotgun (WGS) entry which is preliminary data.</text>
</comment>
<protein>
    <submittedName>
        <fullName evidence="1">Uncharacterized protein</fullName>
    </submittedName>
</protein>
<sequence>MSSIRKSHYRLNQTNMHFKEVVLVTASLALFTVGNLTLPREEVKFTLTPSRMKKDSVEVSRASLEHHFLHEGKVLPSGWSVNGLLDFCTWNICEIKPASPSSFVPYTNNQFP</sequence>
<evidence type="ECO:0000313" key="1">
    <source>
        <dbReference type="EMBL" id="KAI6299779.1"/>
    </source>
</evidence>
<keyword evidence="2" id="KW-1185">Reference proteome</keyword>